<dbReference type="EMBL" id="MFGJ01000006">
    <property type="protein sequence ID" value="OGF32278.1"/>
    <property type="molecule type" value="Genomic_DNA"/>
</dbReference>
<dbReference type="SUPFAM" id="SSF56176">
    <property type="entry name" value="FAD-binding/transporter-associated domain-like"/>
    <property type="match status" value="1"/>
</dbReference>
<comment type="cofactor">
    <cofactor evidence="1 16">
        <name>FAD</name>
        <dbReference type="ChEBI" id="CHEBI:57692"/>
    </cofactor>
</comment>
<dbReference type="Gene3D" id="3.30.465.10">
    <property type="match status" value="1"/>
</dbReference>
<organism evidence="18 19">
    <name type="scientific">Candidatus Falkowbacteria bacterium RIFOXYC2_FULL_36_12</name>
    <dbReference type="NCBI Taxonomy" id="1798002"/>
    <lineage>
        <taxon>Bacteria</taxon>
        <taxon>Candidatus Falkowiibacteriota</taxon>
    </lineage>
</organism>
<keyword evidence="6 16" id="KW-0132">Cell division</keyword>
<feature type="active site" evidence="16">
    <location>
        <position position="172"/>
    </location>
</feature>
<feature type="active site" description="Proton donor" evidence="16">
    <location>
        <position position="225"/>
    </location>
</feature>
<dbReference type="Gene3D" id="3.30.43.10">
    <property type="entry name" value="Uridine Diphospho-n-acetylenolpyruvylglucosamine Reductase, domain 2"/>
    <property type="match status" value="1"/>
</dbReference>
<comment type="pathway">
    <text evidence="4 16">Cell wall biogenesis; peptidoglycan biosynthesis.</text>
</comment>
<dbReference type="HAMAP" id="MF_00037">
    <property type="entry name" value="MurB"/>
    <property type="match status" value="1"/>
</dbReference>
<dbReference type="Proteomes" id="UP000179001">
    <property type="component" value="Unassembled WGS sequence"/>
</dbReference>
<name>A0A1F5T006_9BACT</name>
<keyword evidence="5 16" id="KW-0963">Cytoplasm</keyword>
<reference evidence="18 19" key="1">
    <citation type="journal article" date="2016" name="Nat. Commun.">
        <title>Thousands of microbial genomes shed light on interconnected biogeochemical processes in an aquifer system.</title>
        <authorList>
            <person name="Anantharaman K."/>
            <person name="Brown C.T."/>
            <person name="Hug L.A."/>
            <person name="Sharon I."/>
            <person name="Castelle C.J."/>
            <person name="Probst A.J."/>
            <person name="Thomas B.C."/>
            <person name="Singh A."/>
            <person name="Wilkins M.J."/>
            <person name="Karaoz U."/>
            <person name="Brodie E.L."/>
            <person name="Williams K.H."/>
            <person name="Hubbard S.S."/>
            <person name="Banfield J.F."/>
        </authorList>
    </citation>
    <scope>NUCLEOTIDE SEQUENCE [LARGE SCALE GENOMIC DNA]</scope>
</reference>
<dbReference type="InterPro" id="IPR016167">
    <property type="entry name" value="FAD-bd_PCMH_sub1"/>
</dbReference>
<dbReference type="STRING" id="1798002.A2478_03050"/>
<evidence type="ECO:0000256" key="14">
    <source>
        <dbReference type="ARBA" id="ARBA00023316"/>
    </source>
</evidence>
<protein>
    <recommendedName>
        <fullName evidence="16">UDP-N-acetylenolpyruvoylglucosamine reductase</fullName>
        <ecNumber evidence="16">1.3.1.98</ecNumber>
    </recommendedName>
    <alternativeName>
        <fullName evidence="16">UDP-N-acetylmuramate dehydrogenase</fullName>
    </alternativeName>
</protein>
<dbReference type="AlphaFoldDB" id="A0A1F5T006"/>
<evidence type="ECO:0000256" key="3">
    <source>
        <dbReference type="ARBA" id="ARBA00004496"/>
    </source>
</evidence>
<dbReference type="PANTHER" id="PTHR21071">
    <property type="entry name" value="UDP-N-ACETYLENOLPYRUVOYLGLUCOSAMINE REDUCTASE"/>
    <property type="match status" value="1"/>
</dbReference>
<comment type="function">
    <text evidence="2 16">Cell wall formation.</text>
</comment>
<dbReference type="PANTHER" id="PTHR21071:SF4">
    <property type="entry name" value="UDP-N-ACETYLENOLPYRUVOYLGLUCOSAMINE REDUCTASE"/>
    <property type="match status" value="1"/>
</dbReference>
<gene>
    <name evidence="16" type="primary">murB</name>
    <name evidence="18" type="ORF">A2478_03050</name>
</gene>
<evidence type="ECO:0000259" key="17">
    <source>
        <dbReference type="PROSITE" id="PS51387"/>
    </source>
</evidence>
<dbReference type="InterPro" id="IPR036635">
    <property type="entry name" value="MurB_C_sf"/>
</dbReference>
<keyword evidence="13 16" id="KW-0131">Cell cycle</keyword>
<evidence type="ECO:0000256" key="16">
    <source>
        <dbReference type="HAMAP-Rule" id="MF_00037"/>
    </source>
</evidence>
<evidence type="ECO:0000313" key="18">
    <source>
        <dbReference type="EMBL" id="OGF32278.1"/>
    </source>
</evidence>
<keyword evidence="10 16" id="KW-0133">Cell shape</keyword>
<dbReference type="EC" id="1.3.1.98" evidence="16"/>
<dbReference type="SUPFAM" id="SSF56194">
    <property type="entry name" value="Uridine diphospho-N-Acetylenolpyruvylglucosamine reductase, MurB, C-terminal domain"/>
    <property type="match status" value="1"/>
</dbReference>
<dbReference type="UniPathway" id="UPA00219"/>
<dbReference type="PROSITE" id="PS51387">
    <property type="entry name" value="FAD_PCMH"/>
    <property type="match status" value="1"/>
</dbReference>
<evidence type="ECO:0000256" key="10">
    <source>
        <dbReference type="ARBA" id="ARBA00022960"/>
    </source>
</evidence>
<feature type="domain" description="FAD-binding PCMH-type" evidence="17">
    <location>
        <begin position="26"/>
        <end position="194"/>
    </location>
</feature>
<dbReference type="GO" id="GO:0005829">
    <property type="term" value="C:cytosol"/>
    <property type="evidence" value="ECO:0007669"/>
    <property type="project" value="TreeGrafter"/>
</dbReference>
<comment type="subcellular location">
    <subcellularLocation>
        <location evidence="3 16">Cytoplasm</location>
    </subcellularLocation>
</comment>
<evidence type="ECO:0000256" key="8">
    <source>
        <dbReference type="ARBA" id="ARBA00022827"/>
    </source>
</evidence>
<evidence type="ECO:0000256" key="6">
    <source>
        <dbReference type="ARBA" id="ARBA00022618"/>
    </source>
</evidence>
<dbReference type="GO" id="GO:0071555">
    <property type="term" value="P:cell wall organization"/>
    <property type="evidence" value="ECO:0007669"/>
    <property type="project" value="UniProtKB-KW"/>
</dbReference>
<keyword evidence="9 16" id="KW-0521">NADP</keyword>
<evidence type="ECO:0000256" key="5">
    <source>
        <dbReference type="ARBA" id="ARBA00022490"/>
    </source>
</evidence>
<dbReference type="Pfam" id="PF01565">
    <property type="entry name" value="FAD_binding_4"/>
    <property type="match status" value="1"/>
</dbReference>
<evidence type="ECO:0000256" key="1">
    <source>
        <dbReference type="ARBA" id="ARBA00001974"/>
    </source>
</evidence>
<keyword evidence="8 16" id="KW-0274">FAD</keyword>
<evidence type="ECO:0000256" key="13">
    <source>
        <dbReference type="ARBA" id="ARBA00023306"/>
    </source>
</evidence>
<keyword evidence="12 16" id="KW-0560">Oxidoreductase</keyword>
<evidence type="ECO:0000256" key="9">
    <source>
        <dbReference type="ARBA" id="ARBA00022857"/>
    </source>
</evidence>
<dbReference type="GO" id="GO:0008762">
    <property type="term" value="F:UDP-N-acetylmuramate dehydrogenase activity"/>
    <property type="evidence" value="ECO:0007669"/>
    <property type="project" value="UniProtKB-UniRule"/>
</dbReference>
<dbReference type="Pfam" id="PF02873">
    <property type="entry name" value="MurB_C"/>
    <property type="match status" value="1"/>
</dbReference>
<evidence type="ECO:0000313" key="19">
    <source>
        <dbReference type="Proteomes" id="UP000179001"/>
    </source>
</evidence>
<dbReference type="InterPro" id="IPR036318">
    <property type="entry name" value="FAD-bd_PCMH-like_sf"/>
</dbReference>
<dbReference type="InterPro" id="IPR006094">
    <property type="entry name" value="Oxid_FAD_bind_N"/>
</dbReference>
<evidence type="ECO:0000256" key="7">
    <source>
        <dbReference type="ARBA" id="ARBA00022630"/>
    </source>
</evidence>
<evidence type="ECO:0000256" key="2">
    <source>
        <dbReference type="ARBA" id="ARBA00003921"/>
    </source>
</evidence>
<feature type="active site" evidence="16">
    <location>
        <position position="310"/>
    </location>
</feature>
<dbReference type="GO" id="GO:0071949">
    <property type="term" value="F:FAD binding"/>
    <property type="evidence" value="ECO:0007669"/>
    <property type="project" value="InterPro"/>
</dbReference>
<dbReference type="GO" id="GO:0051301">
    <property type="term" value="P:cell division"/>
    <property type="evidence" value="ECO:0007669"/>
    <property type="project" value="UniProtKB-KW"/>
</dbReference>
<accession>A0A1F5T006</accession>
<dbReference type="InterPro" id="IPR016166">
    <property type="entry name" value="FAD-bd_PCMH"/>
</dbReference>
<dbReference type="GO" id="GO:0009252">
    <property type="term" value="P:peptidoglycan biosynthetic process"/>
    <property type="evidence" value="ECO:0007669"/>
    <property type="project" value="UniProtKB-UniRule"/>
</dbReference>
<comment type="similarity">
    <text evidence="16">Belongs to the MurB family.</text>
</comment>
<dbReference type="GO" id="GO:0008360">
    <property type="term" value="P:regulation of cell shape"/>
    <property type="evidence" value="ECO:0007669"/>
    <property type="project" value="UniProtKB-KW"/>
</dbReference>
<dbReference type="InterPro" id="IPR003170">
    <property type="entry name" value="MurB"/>
</dbReference>
<evidence type="ECO:0000256" key="12">
    <source>
        <dbReference type="ARBA" id="ARBA00023002"/>
    </source>
</evidence>
<comment type="caution">
    <text evidence="18">The sequence shown here is derived from an EMBL/GenBank/DDBJ whole genome shotgun (WGS) entry which is preliminary data.</text>
</comment>
<keyword evidence="7 16" id="KW-0285">Flavoprotein</keyword>
<comment type="catalytic activity">
    <reaction evidence="15 16">
        <text>UDP-N-acetyl-alpha-D-muramate + NADP(+) = UDP-N-acetyl-3-O-(1-carboxyvinyl)-alpha-D-glucosamine + NADPH + H(+)</text>
        <dbReference type="Rhea" id="RHEA:12248"/>
        <dbReference type="ChEBI" id="CHEBI:15378"/>
        <dbReference type="ChEBI" id="CHEBI:57783"/>
        <dbReference type="ChEBI" id="CHEBI:58349"/>
        <dbReference type="ChEBI" id="CHEBI:68483"/>
        <dbReference type="ChEBI" id="CHEBI:70757"/>
        <dbReference type="EC" id="1.3.1.98"/>
    </reaction>
</comment>
<dbReference type="InterPro" id="IPR016169">
    <property type="entry name" value="FAD-bd_PCMH_sub2"/>
</dbReference>
<dbReference type="NCBIfam" id="NF010480">
    <property type="entry name" value="PRK13905.1"/>
    <property type="match status" value="1"/>
</dbReference>
<dbReference type="Gene3D" id="3.90.78.10">
    <property type="entry name" value="UDP-N-acetylenolpyruvoylglucosamine reductase, C-terminal domain"/>
    <property type="match status" value="1"/>
</dbReference>
<evidence type="ECO:0000256" key="4">
    <source>
        <dbReference type="ARBA" id="ARBA00004752"/>
    </source>
</evidence>
<keyword evidence="14 16" id="KW-0961">Cell wall biogenesis/degradation</keyword>
<evidence type="ECO:0000256" key="11">
    <source>
        <dbReference type="ARBA" id="ARBA00022984"/>
    </source>
</evidence>
<keyword evidence="11 16" id="KW-0573">Peptidoglycan synthesis</keyword>
<evidence type="ECO:0000256" key="15">
    <source>
        <dbReference type="ARBA" id="ARBA00048914"/>
    </source>
</evidence>
<dbReference type="InterPro" id="IPR011601">
    <property type="entry name" value="MurB_C"/>
</dbReference>
<proteinExistence type="inferred from homology"/>
<dbReference type="NCBIfam" id="TIGR00179">
    <property type="entry name" value="murB"/>
    <property type="match status" value="1"/>
</dbReference>
<sequence length="316" mass="34736">MLDKLKLDYGLDFRGNQSLAEFTTFKIGGPAKYFVEVGNRVDLQKALQAAVDNKLKYFIIGGGSNLLVSDDGIDGLVILLRGEKTEINGSEIQVFAGNNWPKFVQFTINSGYEGLEFSGNIPGTVGGAVRGNAGAYGKGVGDFVKEVEVLVVNDKEVSLKILNKQECEFEYRESIFKKNLNYVVAEVVFTLPKTGRSKELQQKEIAEEAKMRCGKQPLKYPSAGCSFKNVIFSDQMLQYKGWETHGKIAAGKFIEEAGLKGKQIGGAKISDEHANFIVNTGNATASDVVQLISLIKMKVRDEFGVQLEEEVQYVGF</sequence>